<sequence>MTQAKMLMTKKNSHRQSVCSFVFFLPLLFALLSVSCTSEKKERDAIADVISSMSDSLPVVSLPEGVDPEHEDWKGADLEPKSPVLPLYPEEEAKKFLLPEGYHIEPILTEPQIEQPGAIAFDGNGRMFVLELRTYMLTADSDGTLEPTSRISEMGGYG</sequence>
<dbReference type="InterPro" id="IPR055557">
    <property type="entry name" value="DUF7133"/>
</dbReference>
<name>A0ABY5Y8P6_9FLAO</name>
<dbReference type="Pfam" id="PF23500">
    <property type="entry name" value="DUF7133"/>
    <property type="match status" value="1"/>
</dbReference>
<dbReference type="EMBL" id="CP104205">
    <property type="protein sequence ID" value="UWX55387.1"/>
    <property type="molecule type" value="Genomic_DNA"/>
</dbReference>
<proteinExistence type="predicted"/>
<evidence type="ECO:0000313" key="2">
    <source>
        <dbReference type="EMBL" id="UWX55387.1"/>
    </source>
</evidence>
<reference evidence="2" key="1">
    <citation type="submission" date="2022-09" db="EMBL/GenBank/DDBJ databases">
        <title>Maribacter litopenaei sp. nov., isolated from the intestinal tract of the Pacific White Shrimp, Litopenaeus vannamei.</title>
        <authorList>
            <person name="Kim S.Y."/>
            <person name="Hwang C.Y."/>
        </authorList>
    </citation>
    <scope>NUCLEOTIDE SEQUENCE</scope>
    <source>
        <strain evidence="2">HL-LV01</strain>
    </source>
</reference>
<protein>
    <recommendedName>
        <fullName evidence="1">DUF7133 domain-containing protein</fullName>
    </recommendedName>
</protein>
<accession>A0ABY5Y8P6</accession>
<feature type="domain" description="DUF7133" evidence="1">
    <location>
        <begin position="89"/>
        <end position="152"/>
    </location>
</feature>
<keyword evidence="3" id="KW-1185">Reference proteome</keyword>
<organism evidence="2 3">
    <name type="scientific">Maribacter litopenaei</name>
    <dbReference type="NCBI Taxonomy" id="2976127"/>
    <lineage>
        <taxon>Bacteria</taxon>
        <taxon>Pseudomonadati</taxon>
        <taxon>Bacteroidota</taxon>
        <taxon>Flavobacteriia</taxon>
        <taxon>Flavobacteriales</taxon>
        <taxon>Flavobacteriaceae</taxon>
        <taxon>Maribacter</taxon>
    </lineage>
</organism>
<evidence type="ECO:0000259" key="1">
    <source>
        <dbReference type="Pfam" id="PF23500"/>
    </source>
</evidence>
<gene>
    <name evidence="2" type="ORF">NYZ99_02155</name>
</gene>
<evidence type="ECO:0000313" key="3">
    <source>
        <dbReference type="Proteomes" id="UP001059209"/>
    </source>
</evidence>
<dbReference type="Proteomes" id="UP001059209">
    <property type="component" value="Chromosome"/>
</dbReference>
<dbReference type="RefSeq" id="WP_260573263.1">
    <property type="nucleotide sequence ID" value="NZ_CP104205.1"/>
</dbReference>